<dbReference type="PANTHER" id="PTHR15239:SF6">
    <property type="entry name" value="RIBOSOME QUALITY CONTROL COMPLEX SUBUNIT NEMF"/>
    <property type="match status" value="1"/>
</dbReference>
<evidence type="ECO:0000313" key="2">
    <source>
        <dbReference type="EMBL" id="KPK63673.1"/>
    </source>
</evidence>
<gene>
    <name evidence="2" type="ORF">AMJ83_05580</name>
</gene>
<feature type="domain" description="NFACT RNA-binding" evidence="1">
    <location>
        <begin position="366"/>
        <end position="463"/>
    </location>
</feature>
<dbReference type="InterPro" id="IPR008532">
    <property type="entry name" value="NFACT_RNA-bd"/>
</dbReference>
<dbReference type="Proteomes" id="UP000051373">
    <property type="component" value="Unassembled WGS sequence"/>
</dbReference>
<protein>
    <recommendedName>
        <fullName evidence="1">NFACT RNA-binding domain-containing protein</fullName>
    </recommendedName>
</protein>
<dbReference type="STRING" id="1703779.AMJ83_05580"/>
<dbReference type="Pfam" id="PF05670">
    <property type="entry name" value="NFACT-R_1"/>
    <property type="match status" value="1"/>
</dbReference>
<dbReference type="GO" id="GO:0072344">
    <property type="term" value="P:rescue of stalled ribosome"/>
    <property type="evidence" value="ECO:0007669"/>
    <property type="project" value="TreeGrafter"/>
</dbReference>
<comment type="caution">
    <text evidence="2">The sequence shown here is derived from an EMBL/GenBank/DDBJ whole genome shotgun (WGS) entry which is preliminary data.</text>
</comment>
<dbReference type="GO" id="GO:0000049">
    <property type="term" value="F:tRNA binding"/>
    <property type="evidence" value="ECO:0007669"/>
    <property type="project" value="TreeGrafter"/>
</dbReference>
<evidence type="ECO:0000259" key="1">
    <source>
        <dbReference type="Pfam" id="PF05670"/>
    </source>
</evidence>
<dbReference type="Pfam" id="PF05833">
    <property type="entry name" value="NFACT_N"/>
    <property type="match status" value="1"/>
</dbReference>
<organism evidence="2 3">
    <name type="scientific">candidate division WOR_3 bacterium SM23_42</name>
    <dbReference type="NCBI Taxonomy" id="1703779"/>
    <lineage>
        <taxon>Bacteria</taxon>
        <taxon>Bacteria division WOR-3</taxon>
    </lineage>
</organism>
<evidence type="ECO:0000313" key="3">
    <source>
        <dbReference type="Proteomes" id="UP000051373"/>
    </source>
</evidence>
<dbReference type="InterPro" id="IPR051608">
    <property type="entry name" value="RQC_Subunit_NEMF"/>
</dbReference>
<dbReference type="EMBL" id="LJUJ01000009">
    <property type="protein sequence ID" value="KPK63673.1"/>
    <property type="molecule type" value="Genomic_DNA"/>
</dbReference>
<name>A0A0S8FSH8_UNCW3</name>
<dbReference type="GO" id="GO:0043023">
    <property type="term" value="F:ribosomal large subunit binding"/>
    <property type="evidence" value="ECO:0007669"/>
    <property type="project" value="TreeGrafter"/>
</dbReference>
<accession>A0A0S8FSH8</accession>
<dbReference type="GO" id="GO:1990112">
    <property type="term" value="C:RQC complex"/>
    <property type="evidence" value="ECO:0007669"/>
    <property type="project" value="TreeGrafter"/>
</dbReference>
<proteinExistence type="predicted"/>
<dbReference type="AlphaFoldDB" id="A0A0S8FSH8"/>
<reference evidence="2 3" key="1">
    <citation type="journal article" date="2015" name="Microbiome">
        <title>Genomic resolution of linkages in carbon, nitrogen, and sulfur cycling among widespread estuary sediment bacteria.</title>
        <authorList>
            <person name="Baker B.J."/>
            <person name="Lazar C.S."/>
            <person name="Teske A.P."/>
            <person name="Dick G.J."/>
        </authorList>
    </citation>
    <scope>NUCLEOTIDE SEQUENCE [LARGE SCALE GENOMIC DNA]</scope>
    <source>
        <strain evidence="2">SM23_42</strain>
    </source>
</reference>
<sequence length="486" mass="55132">MNGIYLNLLLREISDKLVGSHIESVRMHDRLVQLLLGENSLYVSLYPTALGLFFSKSIMRGYHPLKSISSIVKGSRITGVFQNDLTPSAAIALSKSFPEQEILQIVISLYPQAPNFSLKSESRQMNVYPRYIEKTPKTSIIKLDENELADLALVDLVRNFEGIDKKLGRELNPENLEKIKAILRGEAVSPRLVSTNPLHISLFARKFLKEFGSFNELFKSAITEHVRAREMQTAEHHKRLVIRNMKKRMVRLRKRVLKPAEIESLRVTGDLILANLNKIRKGVSSVQVFNPYAQSDMEIKLDPHLSPQDNAQQYFRRYKKEKRGQPKLKQQLAALIKEAEILEKMPQVEPSKRIKTAQKAAVKEPFHKFVLDSGSVVLVGKNAQANDELTFKCARPGDYFFHTRGFEGAHTLLQPKIPKGQRPSKDEVRVAAAIAAFFSKAKKQKNVAVSYTQRKYLKKNKKGRPGSVILMREEVVFVDPGLPASL</sequence>
<dbReference type="PANTHER" id="PTHR15239">
    <property type="entry name" value="NUCLEAR EXPORT MEDIATOR FACTOR NEMF"/>
    <property type="match status" value="1"/>
</dbReference>